<dbReference type="EMBL" id="WQMT02000002">
    <property type="protein sequence ID" value="KAG9226253.1"/>
    <property type="molecule type" value="Genomic_DNA"/>
</dbReference>
<dbReference type="Proteomes" id="UP000824881">
    <property type="component" value="Unassembled WGS sequence"/>
</dbReference>
<organism evidence="1 2">
    <name type="scientific">Pleurotus cornucopiae</name>
    <name type="common">Cornucopia mushroom</name>
    <dbReference type="NCBI Taxonomy" id="5321"/>
    <lineage>
        <taxon>Eukaryota</taxon>
        <taxon>Fungi</taxon>
        <taxon>Dikarya</taxon>
        <taxon>Basidiomycota</taxon>
        <taxon>Agaricomycotina</taxon>
        <taxon>Agaricomycetes</taxon>
        <taxon>Agaricomycetidae</taxon>
        <taxon>Agaricales</taxon>
        <taxon>Pleurotineae</taxon>
        <taxon>Pleurotaceae</taxon>
        <taxon>Pleurotus</taxon>
    </lineage>
</organism>
<evidence type="ECO:0000313" key="1">
    <source>
        <dbReference type="EMBL" id="KAG9226253.1"/>
    </source>
</evidence>
<reference evidence="1 2" key="1">
    <citation type="journal article" date="2021" name="Appl. Environ. Microbiol.">
        <title>Genetic linkage and physical mapping for an oyster mushroom Pleurotus cornucopiae and QTL analysis for the trait cap color.</title>
        <authorList>
            <person name="Zhang Y."/>
            <person name="Gao W."/>
            <person name="Sonnenberg A."/>
            <person name="Chen Q."/>
            <person name="Zhang J."/>
            <person name="Huang C."/>
        </authorList>
    </citation>
    <scope>NUCLEOTIDE SEQUENCE [LARGE SCALE GENOMIC DNA]</scope>
    <source>
        <strain evidence="1">CCMSSC00406</strain>
    </source>
</reference>
<evidence type="ECO:0000313" key="2">
    <source>
        <dbReference type="Proteomes" id="UP000824881"/>
    </source>
</evidence>
<gene>
    <name evidence="1" type="ORF">CCMSSC00406_0005164</name>
</gene>
<name>A0ACB7J6R2_PLECO</name>
<sequence length="329" mass="37517">MFINHRQDDWAEWLAICEFSLNNKSQTSSRQSPFYLNYGKHPWMGVELRKESKVEAIDDFARQMKQTWEEARSALVKAGEEMKKYADRQVGEMPDYRVGDRACIFTDNLTTTRPSRKLEQKKIGPYEVVGVPTKNTVTLKLPKSLQIHPTVSTHRTEKANQSTIPGQQVPPPPPVRIRGEEEFEVEEVLDSRLRRGRLEYLIRWKGYTPEHHSWEPEQNLENAPEQIAAFRSRHSGAPRRIARALFEQLAWKPKYVFTSPTYTTKTKIYELSMEPEETQADPAGNRNDEHCNNAITSADGKPIPSGEEGEISGHAEGVVSTASIGVDEP</sequence>
<accession>A0ACB7J6R2</accession>
<proteinExistence type="predicted"/>
<keyword evidence="2" id="KW-1185">Reference proteome</keyword>
<protein>
    <submittedName>
        <fullName evidence="1">Uncharacterized protein</fullName>
    </submittedName>
</protein>
<comment type="caution">
    <text evidence="1">The sequence shown here is derived from an EMBL/GenBank/DDBJ whole genome shotgun (WGS) entry which is preliminary data.</text>
</comment>